<dbReference type="EMBL" id="AHYT01000001">
    <property type="protein sequence ID" value="EOT30308.1"/>
    <property type="molecule type" value="Genomic_DNA"/>
</dbReference>
<dbReference type="SUPFAM" id="SSF53474">
    <property type="entry name" value="alpha/beta-Hydrolases"/>
    <property type="match status" value="1"/>
</dbReference>
<dbReference type="OrthoDB" id="9780932at2"/>
<sequence>MKKNYKKWLISISVIVFVVVLGGFFYLKQSTYTASSEAQKVAQQAKKIDNGLVFEGKKEKPAIIFYQGAFVEKESYSIWAQQVAEAGFSVYLLQTPFNLAIFDTQAAQKLMEKEQLTSVVLGGHSLGGVIASRAANDILPNQLQGVFFLASYPDEKGSLKGFDGAVLSLTGDYDGVLNQEKYQSAKQFLPKMTLYQTITGGNHAGFGSYGDQKGDNQAKITNSRQQQEISTLLIQWLETL</sequence>
<keyword evidence="1" id="KW-0812">Transmembrane</keyword>
<feature type="domain" description="Alpha/beta hydrolase fold-5" evidence="2">
    <location>
        <begin position="62"/>
        <end position="226"/>
    </location>
</feature>
<dbReference type="AlphaFoldDB" id="S0NFB4"/>
<dbReference type="Gene3D" id="3.40.50.1820">
    <property type="entry name" value="alpha/beta hydrolase"/>
    <property type="match status" value="1"/>
</dbReference>
<name>S0NFB4_9ENTE</name>
<evidence type="ECO:0000313" key="3">
    <source>
        <dbReference type="EMBL" id="EOT30308.1"/>
    </source>
</evidence>
<reference evidence="3 4" key="1">
    <citation type="submission" date="2013-03" db="EMBL/GenBank/DDBJ databases">
        <title>The Genome Sequence of Enterococcus saccharolyticus ATCC_43076 (Illumina only assembly).</title>
        <authorList>
            <consortium name="The Broad Institute Genomics Platform"/>
            <consortium name="The Broad Institute Genome Sequencing Center for Infectious Disease"/>
            <person name="Earl A."/>
            <person name="Russ C."/>
            <person name="Gilmore M."/>
            <person name="Surin D."/>
            <person name="Walker B."/>
            <person name="Young S."/>
            <person name="Zeng Q."/>
            <person name="Gargeya S."/>
            <person name="Fitzgerald M."/>
            <person name="Haas B."/>
            <person name="Abouelleil A."/>
            <person name="Allen A.W."/>
            <person name="Alvarado L."/>
            <person name="Arachchi H.M."/>
            <person name="Berlin A.M."/>
            <person name="Chapman S.B."/>
            <person name="Gainer-Dewar J."/>
            <person name="Goldberg J."/>
            <person name="Griggs A."/>
            <person name="Gujja S."/>
            <person name="Hansen M."/>
            <person name="Howarth C."/>
            <person name="Imamovic A."/>
            <person name="Ireland A."/>
            <person name="Larimer J."/>
            <person name="McCowan C."/>
            <person name="Murphy C."/>
            <person name="Pearson M."/>
            <person name="Poon T.W."/>
            <person name="Priest M."/>
            <person name="Roberts A."/>
            <person name="Saif S."/>
            <person name="Shea T."/>
            <person name="Sisk P."/>
            <person name="Sykes S."/>
            <person name="Wortman J."/>
            <person name="Nusbaum C."/>
            <person name="Birren B."/>
        </authorList>
    </citation>
    <scope>NUCLEOTIDE SEQUENCE [LARGE SCALE GENOMIC DNA]</scope>
    <source>
        <strain evidence="3 4">ATCC 43076</strain>
    </source>
</reference>
<organism evidence="3 4">
    <name type="scientific">Enterococcus saccharolyticus subsp. saccharolyticus ATCC 43076</name>
    <dbReference type="NCBI Taxonomy" id="1139996"/>
    <lineage>
        <taxon>Bacteria</taxon>
        <taxon>Bacillati</taxon>
        <taxon>Bacillota</taxon>
        <taxon>Bacilli</taxon>
        <taxon>Lactobacillales</taxon>
        <taxon>Enterococcaceae</taxon>
        <taxon>Enterococcus</taxon>
    </lineage>
</organism>
<dbReference type="eggNOG" id="COG0412">
    <property type="taxonomic scope" value="Bacteria"/>
</dbReference>
<dbReference type="InterPro" id="IPR029058">
    <property type="entry name" value="AB_hydrolase_fold"/>
</dbReference>
<dbReference type="Proteomes" id="UP000014136">
    <property type="component" value="Unassembled WGS sequence"/>
</dbReference>
<dbReference type="GO" id="GO:0016787">
    <property type="term" value="F:hydrolase activity"/>
    <property type="evidence" value="ECO:0007669"/>
    <property type="project" value="InterPro"/>
</dbReference>
<evidence type="ECO:0000259" key="2">
    <source>
        <dbReference type="Pfam" id="PF12695"/>
    </source>
</evidence>
<keyword evidence="4" id="KW-1185">Reference proteome</keyword>
<keyword evidence="1" id="KW-0472">Membrane</keyword>
<gene>
    <name evidence="3" type="ORF">OMQ_00011</name>
</gene>
<proteinExistence type="predicted"/>
<evidence type="ECO:0000256" key="1">
    <source>
        <dbReference type="SAM" id="Phobius"/>
    </source>
</evidence>
<dbReference type="STRING" id="41997.RV16_GL001404"/>
<protein>
    <recommendedName>
        <fullName evidence="2">Alpha/beta hydrolase fold-5 domain-containing protein</fullName>
    </recommendedName>
</protein>
<feature type="transmembrane region" description="Helical" evidence="1">
    <location>
        <begin position="7"/>
        <end position="27"/>
    </location>
</feature>
<dbReference type="PATRIC" id="fig|1139996.3.peg.1"/>
<dbReference type="Pfam" id="PF12695">
    <property type="entry name" value="Abhydrolase_5"/>
    <property type="match status" value="1"/>
</dbReference>
<evidence type="ECO:0000313" key="4">
    <source>
        <dbReference type="Proteomes" id="UP000014136"/>
    </source>
</evidence>
<dbReference type="InterPro" id="IPR029059">
    <property type="entry name" value="AB_hydrolase_5"/>
</dbReference>
<keyword evidence="1" id="KW-1133">Transmembrane helix</keyword>
<comment type="caution">
    <text evidence="3">The sequence shown here is derived from an EMBL/GenBank/DDBJ whole genome shotgun (WGS) entry which is preliminary data.</text>
</comment>
<dbReference type="HOGENOM" id="CLU_077889_0_0_9"/>
<accession>S0NFB4</accession>
<dbReference type="RefSeq" id="WP_016173823.1">
    <property type="nucleotide sequence ID" value="NZ_KE136389.1"/>
</dbReference>